<keyword evidence="3 10" id="KW-0812">Transmembrane</keyword>
<dbReference type="EMBL" id="RQTK01001734">
    <property type="protein sequence ID" value="RUS69314.1"/>
    <property type="molecule type" value="Genomic_DNA"/>
</dbReference>
<keyword evidence="7" id="KW-0675">Receptor</keyword>
<dbReference type="PROSITE" id="PS50262">
    <property type="entry name" value="G_PROTEIN_RECEP_F1_2"/>
    <property type="match status" value="1"/>
</dbReference>
<dbReference type="GO" id="GO:0005886">
    <property type="term" value="C:plasma membrane"/>
    <property type="evidence" value="ECO:0007669"/>
    <property type="project" value="UniProtKB-SubCell"/>
</dbReference>
<dbReference type="InterPro" id="IPR000276">
    <property type="entry name" value="GPCR_Rhodpsn"/>
</dbReference>
<evidence type="ECO:0000256" key="3">
    <source>
        <dbReference type="ARBA" id="ARBA00022692"/>
    </source>
</evidence>
<accession>A0A433SJW7</accession>
<evidence type="ECO:0000256" key="1">
    <source>
        <dbReference type="ARBA" id="ARBA00004651"/>
    </source>
</evidence>
<dbReference type="SUPFAM" id="SSF81321">
    <property type="entry name" value="Family A G protein-coupled receptor-like"/>
    <property type="match status" value="1"/>
</dbReference>
<keyword evidence="9" id="KW-0807">Transducer</keyword>
<dbReference type="InterPro" id="IPR017452">
    <property type="entry name" value="GPCR_Rhodpsn_7TM"/>
</dbReference>
<feature type="transmembrane region" description="Helical" evidence="10">
    <location>
        <begin position="268"/>
        <end position="287"/>
    </location>
</feature>
<dbReference type="Proteomes" id="UP000271974">
    <property type="component" value="Unassembled WGS sequence"/>
</dbReference>
<keyword evidence="2" id="KW-1003">Cell membrane</keyword>
<dbReference type="Pfam" id="PF00001">
    <property type="entry name" value="7tm_1"/>
    <property type="match status" value="1"/>
</dbReference>
<dbReference type="OrthoDB" id="5959154at2759"/>
<evidence type="ECO:0000313" key="13">
    <source>
        <dbReference type="Proteomes" id="UP000271974"/>
    </source>
</evidence>
<comment type="subcellular location">
    <subcellularLocation>
        <location evidence="1">Cell membrane</location>
        <topology evidence="1">Multi-pass membrane protein</topology>
    </subcellularLocation>
</comment>
<feature type="domain" description="G-protein coupled receptors family 1 profile" evidence="11">
    <location>
        <begin position="19"/>
        <end position="284"/>
    </location>
</feature>
<name>A0A433SJW7_ELYCH</name>
<evidence type="ECO:0000256" key="7">
    <source>
        <dbReference type="ARBA" id="ARBA00023170"/>
    </source>
</evidence>
<evidence type="ECO:0000256" key="6">
    <source>
        <dbReference type="ARBA" id="ARBA00023136"/>
    </source>
</evidence>
<feature type="transmembrane region" description="Helical" evidence="10">
    <location>
        <begin position="172"/>
        <end position="195"/>
    </location>
</feature>
<feature type="transmembrane region" description="Helical" evidence="10">
    <location>
        <begin position="81"/>
        <end position="101"/>
    </location>
</feature>
<organism evidence="12 13">
    <name type="scientific">Elysia chlorotica</name>
    <name type="common">Eastern emerald elysia</name>
    <name type="synonym">Sea slug</name>
    <dbReference type="NCBI Taxonomy" id="188477"/>
    <lineage>
        <taxon>Eukaryota</taxon>
        <taxon>Metazoa</taxon>
        <taxon>Spiralia</taxon>
        <taxon>Lophotrochozoa</taxon>
        <taxon>Mollusca</taxon>
        <taxon>Gastropoda</taxon>
        <taxon>Heterobranchia</taxon>
        <taxon>Euthyneura</taxon>
        <taxon>Panpulmonata</taxon>
        <taxon>Sacoglossa</taxon>
        <taxon>Placobranchoidea</taxon>
        <taxon>Plakobranchidae</taxon>
        <taxon>Elysia</taxon>
    </lineage>
</organism>
<dbReference type="STRING" id="188477.A0A433SJW7"/>
<dbReference type="GO" id="GO:0004930">
    <property type="term" value="F:G protein-coupled receptor activity"/>
    <property type="evidence" value="ECO:0007669"/>
    <property type="project" value="UniProtKB-KW"/>
</dbReference>
<feature type="transmembrane region" description="Helical" evidence="10">
    <location>
        <begin position="12"/>
        <end position="28"/>
    </location>
</feature>
<keyword evidence="6 10" id="KW-0472">Membrane</keyword>
<comment type="caution">
    <text evidence="12">The sequence shown here is derived from an EMBL/GenBank/DDBJ whole genome shotgun (WGS) entry which is preliminary data.</text>
</comment>
<feature type="transmembrane region" description="Helical" evidence="10">
    <location>
        <begin position="227"/>
        <end position="248"/>
    </location>
</feature>
<keyword evidence="4 10" id="KW-1133">Transmembrane helix</keyword>
<feature type="transmembrane region" description="Helical" evidence="10">
    <location>
        <begin position="40"/>
        <end position="61"/>
    </location>
</feature>
<dbReference type="InterPro" id="IPR008365">
    <property type="entry name" value="Prostanoid_rcpt"/>
</dbReference>
<evidence type="ECO:0000313" key="12">
    <source>
        <dbReference type="EMBL" id="RUS69314.1"/>
    </source>
</evidence>
<dbReference type="PRINTS" id="PR00237">
    <property type="entry name" value="GPCRRHODOPSN"/>
</dbReference>
<evidence type="ECO:0000256" key="8">
    <source>
        <dbReference type="ARBA" id="ARBA00023180"/>
    </source>
</evidence>
<keyword evidence="13" id="KW-1185">Reference proteome</keyword>
<evidence type="ECO:0000256" key="10">
    <source>
        <dbReference type="SAM" id="Phobius"/>
    </source>
</evidence>
<dbReference type="PANTHER" id="PTHR11866">
    <property type="entry name" value="G-PROTEIN COUPLED RECEPTOR FAMILY 1 MEMBER"/>
    <property type="match status" value="1"/>
</dbReference>
<evidence type="ECO:0000256" key="9">
    <source>
        <dbReference type="ARBA" id="ARBA00023224"/>
    </source>
</evidence>
<evidence type="ECO:0000256" key="2">
    <source>
        <dbReference type="ARBA" id="ARBA00022475"/>
    </source>
</evidence>
<dbReference type="CDD" id="cd00637">
    <property type="entry name" value="7tm_classA_rhodopsin-like"/>
    <property type="match status" value="1"/>
</dbReference>
<keyword evidence="8" id="KW-0325">Glycoprotein</keyword>
<sequence>MPYEKEAELPIIFVFTLVVNLLALAVLVRMRSSCDTLDHLLVSILNINDILTTGIFTLMWITGWASCDAVLLEPAFCGFFGWIGSALVVWSAFIIVIMTSFRFLSLVKPLYYRTQVNAGKVIRASVGTLVFCLAFFLPPFSGLTARYRIYEDNHICAIDFAPGAEGLLQRPFIGATGVIGCLTVLHVALCNSIIVRTLRKRNAIHVQPEVRTVANDNRSGFQGKRRMFGHVTLVVSFVYALCYAPFVIRLVFDTITNLDHQNNTIHSVSMSLLFLSPLLNPIVYGVFNKHFRLALFELLRGVFSRRVCRRQEQANAGSRSTRPRPESGAAAVDINVYMTSSVAQSYNLSRSGLQLHTARGYGILAQTGNNVMG</sequence>
<reference evidence="12 13" key="1">
    <citation type="submission" date="2019-01" db="EMBL/GenBank/DDBJ databases">
        <title>A draft genome assembly of the solar-powered sea slug Elysia chlorotica.</title>
        <authorList>
            <person name="Cai H."/>
            <person name="Li Q."/>
            <person name="Fang X."/>
            <person name="Li J."/>
            <person name="Curtis N.E."/>
            <person name="Altenburger A."/>
            <person name="Shibata T."/>
            <person name="Feng M."/>
            <person name="Maeda T."/>
            <person name="Schwartz J.A."/>
            <person name="Shigenobu S."/>
            <person name="Lundholm N."/>
            <person name="Nishiyama T."/>
            <person name="Yang H."/>
            <person name="Hasebe M."/>
            <person name="Li S."/>
            <person name="Pierce S.K."/>
            <person name="Wang J."/>
        </authorList>
    </citation>
    <scope>NUCLEOTIDE SEQUENCE [LARGE SCALE GENOMIC DNA]</scope>
    <source>
        <strain evidence="12">EC2010</strain>
        <tissue evidence="12">Whole organism of an adult</tissue>
    </source>
</reference>
<feature type="transmembrane region" description="Helical" evidence="10">
    <location>
        <begin position="121"/>
        <end position="140"/>
    </location>
</feature>
<keyword evidence="5" id="KW-0297">G-protein coupled receptor</keyword>
<dbReference type="AlphaFoldDB" id="A0A433SJW7"/>
<evidence type="ECO:0000259" key="11">
    <source>
        <dbReference type="PROSITE" id="PS50262"/>
    </source>
</evidence>
<dbReference type="Gene3D" id="1.20.1070.10">
    <property type="entry name" value="Rhodopsin 7-helix transmembrane proteins"/>
    <property type="match status" value="1"/>
</dbReference>
<gene>
    <name evidence="12" type="ORF">EGW08_022924</name>
</gene>
<evidence type="ECO:0000256" key="5">
    <source>
        <dbReference type="ARBA" id="ARBA00023040"/>
    </source>
</evidence>
<proteinExistence type="predicted"/>
<protein>
    <recommendedName>
        <fullName evidence="11">G-protein coupled receptors family 1 profile domain-containing protein</fullName>
    </recommendedName>
</protein>
<evidence type="ECO:0000256" key="4">
    <source>
        <dbReference type="ARBA" id="ARBA00022989"/>
    </source>
</evidence>